<reference evidence="1 2" key="1">
    <citation type="submission" date="2020-07" db="EMBL/GenBank/DDBJ databases">
        <title>Sequencing the genomes of 1000 actinobacteria strains.</title>
        <authorList>
            <person name="Klenk H.-P."/>
        </authorList>
    </citation>
    <scope>NUCLEOTIDE SEQUENCE [LARGE SCALE GENOMIC DNA]</scope>
    <source>
        <strain evidence="1 2">DSM 45876</strain>
    </source>
</reference>
<evidence type="ECO:0000313" key="2">
    <source>
        <dbReference type="Proteomes" id="UP000523545"/>
    </source>
</evidence>
<evidence type="ECO:0000313" key="1">
    <source>
        <dbReference type="EMBL" id="NYH41859.1"/>
    </source>
</evidence>
<dbReference type="RefSeq" id="WP_281374138.1">
    <property type="nucleotide sequence ID" value="NZ_JACCHK010000001.1"/>
</dbReference>
<keyword evidence="2" id="KW-1185">Reference proteome</keyword>
<gene>
    <name evidence="1" type="ORF">HNR22_001586</name>
</gene>
<dbReference type="EMBL" id="JACCHK010000001">
    <property type="protein sequence ID" value="NYH41859.1"/>
    <property type="molecule type" value="Genomic_DNA"/>
</dbReference>
<dbReference type="Proteomes" id="UP000523545">
    <property type="component" value="Unassembled WGS sequence"/>
</dbReference>
<dbReference type="AlphaFoldDB" id="A0A7Y9WZ75"/>
<name>A0A7Y9WZ75_9ACTN</name>
<accession>A0A7Y9WZ75</accession>
<comment type="caution">
    <text evidence="1">The sequence shown here is derived from an EMBL/GenBank/DDBJ whole genome shotgun (WGS) entry which is preliminary data.</text>
</comment>
<sequence length="40" mass="4424">MQQVEVVLAHHERVTMRVGDLFIKIDTHDGAALRKTGGHG</sequence>
<proteinExistence type="predicted"/>
<protein>
    <submittedName>
        <fullName evidence="1">Uncharacterized protein</fullName>
    </submittedName>
</protein>
<organism evidence="1 2">
    <name type="scientific">Micromonospora jinlongensis</name>
    <dbReference type="NCBI Taxonomy" id="1287877"/>
    <lineage>
        <taxon>Bacteria</taxon>
        <taxon>Bacillati</taxon>
        <taxon>Actinomycetota</taxon>
        <taxon>Actinomycetes</taxon>
        <taxon>Micromonosporales</taxon>
        <taxon>Micromonosporaceae</taxon>
        <taxon>Micromonospora</taxon>
    </lineage>
</organism>